<reference evidence="1" key="1">
    <citation type="submission" date="2023-07" db="EMBL/GenBank/DDBJ databases">
        <title>Black Yeasts Isolated from many extreme environments.</title>
        <authorList>
            <person name="Coleine C."/>
            <person name="Stajich J.E."/>
            <person name="Selbmann L."/>
        </authorList>
    </citation>
    <scope>NUCLEOTIDE SEQUENCE</scope>
    <source>
        <strain evidence="1">CCFEE 5714</strain>
    </source>
</reference>
<keyword evidence="2" id="KW-1185">Reference proteome</keyword>
<organism evidence="1 2">
    <name type="scientific">Vermiconidia calcicola</name>
    <dbReference type="NCBI Taxonomy" id="1690605"/>
    <lineage>
        <taxon>Eukaryota</taxon>
        <taxon>Fungi</taxon>
        <taxon>Dikarya</taxon>
        <taxon>Ascomycota</taxon>
        <taxon>Pezizomycotina</taxon>
        <taxon>Dothideomycetes</taxon>
        <taxon>Dothideomycetidae</taxon>
        <taxon>Mycosphaerellales</taxon>
        <taxon>Extremaceae</taxon>
        <taxon>Vermiconidia</taxon>
    </lineage>
</organism>
<comment type="caution">
    <text evidence="1">The sequence shown here is derived from an EMBL/GenBank/DDBJ whole genome shotgun (WGS) entry which is preliminary data.</text>
</comment>
<dbReference type="EMBL" id="JAUTXU010000166">
    <property type="protein sequence ID" value="KAK3702019.1"/>
    <property type="molecule type" value="Genomic_DNA"/>
</dbReference>
<sequence length="307" mass="35778">MVPLPDNTSTPELDFYWRLGNYGNVHKEVLRSRLIAAGYKDVRGKMAKDDLVVKAQRLDRGWIIYQNCTDLDLATFMRERGLMRPETWQPISWSERRESIIRFLCRADAELKFNRFVDLPAELRKRVYELYVEALPEVLETPTQPPLARVSRLLRQEVLPVFYSLRTFAIRLVLDESRPRPGWRLDAASSTFLHNLANGQISNIRTIELNVTRRCGHNRDYFQHPCRFVLGLDKAECRSIKEYVFTFKDDASRSTANPQQRIDAVLLELNEVIKNITQRGGEKRFTMEDVYALRRAVESGLRSVEAN</sequence>
<proteinExistence type="predicted"/>
<protein>
    <submittedName>
        <fullName evidence="1">Uncharacterized protein</fullName>
    </submittedName>
</protein>
<accession>A0ACC3MRK4</accession>
<gene>
    <name evidence="1" type="ORF">LTR37_015133</name>
</gene>
<dbReference type="Proteomes" id="UP001281147">
    <property type="component" value="Unassembled WGS sequence"/>
</dbReference>
<evidence type="ECO:0000313" key="1">
    <source>
        <dbReference type="EMBL" id="KAK3702019.1"/>
    </source>
</evidence>
<evidence type="ECO:0000313" key="2">
    <source>
        <dbReference type="Proteomes" id="UP001281147"/>
    </source>
</evidence>
<name>A0ACC3MRK4_9PEZI</name>